<evidence type="ECO:0000313" key="2">
    <source>
        <dbReference type="Proteomes" id="UP000183567"/>
    </source>
</evidence>
<dbReference type="Proteomes" id="UP000183567">
    <property type="component" value="Unassembled WGS sequence"/>
</dbReference>
<proteinExistence type="predicted"/>
<sequence length="160" mass="17753">MEEEDGWEAGFGEEGFGPLDLLVVEETINSRGAWTYGSPNRAATLCRSTLNEILEDAIMGTTHCSRLQVLSVFRAYPLGPCAIHRKIAAKPTSITPDSHESEKYIRPANTARRCHHCGRAEVSDHGRLSLHPGYHTSPACKVHHSRPYTDDECQIVEKVV</sequence>
<keyword evidence="2" id="KW-1185">Reference proteome</keyword>
<reference evidence="1 2" key="1">
    <citation type="submission" date="2016-03" db="EMBL/GenBank/DDBJ databases">
        <title>Comparative genomics of the ectomycorrhizal sister species Rhizopogon vinicolor and Rhizopogon vesiculosus (Basidiomycota: Boletales) reveals a divergence of the mating type B locus.</title>
        <authorList>
            <person name="Mujic A.B."/>
            <person name="Kuo A."/>
            <person name="Tritt A."/>
            <person name="Lipzen A."/>
            <person name="Chen C."/>
            <person name="Johnson J."/>
            <person name="Sharma A."/>
            <person name="Barry K."/>
            <person name="Grigoriev I.V."/>
            <person name="Spatafora J.W."/>
        </authorList>
    </citation>
    <scope>NUCLEOTIDE SEQUENCE [LARGE SCALE GENOMIC DNA]</scope>
    <source>
        <strain evidence="1 2">AM-OR11-056</strain>
    </source>
</reference>
<dbReference type="EMBL" id="LVVM01006203">
    <property type="protein sequence ID" value="OJA08754.1"/>
    <property type="molecule type" value="Genomic_DNA"/>
</dbReference>
<dbReference type="AlphaFoldDB" id="A0A1J8QH73"/>
<protein>
    <submittedName>
        <fullName evidence="1">Uncharacterized protein</fullName>
    </submittedName>
</protein>
<evidence type="ECO:0000313" key="1">
    <source>
        <dbReference type="EMBL" id="OJA08754.1"/>
    </source>
</evidence>
<name>A0A1J8QH73_9AGAM</name>
<accession>A0A1J8QH73</accession>
<comment type="caution">
    <text evidence="1">The sequence shown here is derived from an EMBL/GenBank/DDBJ whole genome shotgun (WGS) entry which is preliminary data.</text>
</comment>
<gene>
    <name evidence="1" type="ORF">AZE42_06086</name>
</gene>
<organism evidence="1 2">
    <name type="scientific">Rhizopogon vesiculosus</name>
    <dbReference type="NCBI Taxonomy" id="180088"/>
    <lineage>
        <taxon>Eukaryota</taxon>
        <taxon>Fungi</taxon>
        <taxon>Dikarya</taxon>
        <taxon>Basidiomycota</taxon>
        <taxon>Agaricomycotina</taxon>
        <taxon>Agaricomycetes</taxon>
        <taxon>Agaricomycetidae</taxon>
        <taxon>Boletales</taxon>
        <taxon>Suillineae</taxon>
        <taxon>Rhizopogonaceae</taxon>
        <taxon>Rhizopogon</taxon>
    </lineage>
</organism>